<dbReference type="EMBL" id="CCFA01000334">
    <property type="protein sequence ID" value="CDW95150.1"/>
    <property type="molecule type" value="Genomic_DNA"/>
</dbReference>
<reference evidence="3" key="1">
    <citation type="submission" date="2014-06" db="EMBL/GenBank/DDBJ databases">
        <authorList>
            <person name="Berkman P.J."/>
        </authorList>
    </citation>
    <scope>NUCLEOTIDE SEQUENCE [LARGE SCALE GENOMIC DNA]</scope>
</reference>
<protein>
    <submittedName>
        <fullName evidence="2">Uncharacterized protein</fullName>
    </submittedName>
</protein>
<name>A0A0F7S4V8_9BASI</name>
<proteinExistence type="predicted"/>
<sequence>MIAATKAAGLSPIHSLNHNKPIQPTICADIGWYNFIATWGISVMEPWERIFALSLMAAFVALMGVALVKLPSCVGI</sequence>
<organism evidence="2 3">
    <name type="scientific">Sporisorium scitamineum</name>
    <dbReference type="NCBI Taxonomy" id="49012"/>
    <lineage>
        <taxon>Eukaryota</taxon>
        <taxon>Fungi</taxon>
        <taxon>Dikarya</taxon>
        <taxon>Basidiomycota</taxon>
        <taxon>Ustilaginomycotina</taxon>
        <taxon>Ustilaginomycetes</taxon>
        <taxon>Ustilaginales</taxon>
        <taxon>Ustilaginaceae</taxon>
        <taxon>Sporisorium</taxon>
    </lineage>
</organism>
<dbReference type="Proteomes" id="UP000242770">
    <property type="component" value="Unassembled WGS sequence"/>
</dbReference>
<keyword evidence="1" id="KW-1133">Transmembrane helix</keyword>
<evidence type="ECO:0000313" key="2">
    <source>
        <dbReference type="EMBL" id="CDW95150.1"/>
    </source>
</evidence>
<keyword evidence="1" id="KW-0812">Transmembrane</keyword>
<keyword evidence="3" id="KW-1185">Reference proteome</keyword>
<dbReference type="AlphaFoldDB" id="A0A0F7S4V8"/>
<evidence type="ECO:0000256" key="1">
    <source>
        <dbReference type="SAM" id="Phobius"/>
    </source>
</evidence>
<feature type="transmembrane region" description="Helical" evidence="1">
    <location>
        <begin position="50"/>
        <end position="70"/>
    </location>
</feature>
<gene>
    <name evidence="2" type="primary">SSCI06290.1</name>
</gene>
<accession>A0A0F7S4V8</accession>
<keyword evidence="1" id="KW-0472">Membrane</keyword>
<evidence type="ECO:0000313" key="3">
    <source>
        <dbReference type="Proteomes" id="UP000242770"/>
    </source>
</evidence>